<sequence length="425" mass="46579">MVKIKVSFETEYRRFELPNSSTVDNMSRLNERVASVFGLEPGDHLAYEVARPDGSYEKVSNMNGTINDMHSSQDTLKLRVSVATTPTAERVAQTHKHKSMSCLRGHQVPTTAGTANSIQNIPVIPNSSVLLGQRTEMPHHQDEPVVDDNPAASEPPALLIQETEPSRPSTQVRNMEFAGVLAASRIEHAVFSVIPRQHDTPLPTYVDMALAVPPSSVIQHLTDTIAEQVVRSRVELLKWFNTSPFVNRAAQVFSAGLIIDPFTDDSLMEDDRIARDEPARNTAETVTLLDMNDMGSIGSSGSPTSDVSHASAIESSLAEECIATNEQEVVSQSASLYYDDVVPTSSCSDTGSNDDVQRFTPTLPLTYNQDELRHMTESPMLEEDDEQMSRSVVSVATNTTTSCGDEYDLCESIASDDDDIVMLDL</sequence>
<comment type="caution">
    <text evidence="1">The sequence shown here is derived from an EMBL/GenBank/DDBJ whole genome shotgun (WGS) entry which is preliminary data.</text>
</comment>
<dbReference type="EMBL" id="QEAM01000173">
    <property type="protein sequence ID" value="TPX44655.1"/>
    <property type="molecule type" value="Genomic_DNA"/>
</dbReference>
<accession>A0A507CZS7</accession>
<evidence type="ECO:0000313" key="1">
    <source>
        <dbReference type="EMBL" id="TPX44655.1"/>
    </source>
</evidence>
<protein>
    <submittedName>
        <fullName evidence="1">Uncharacterized protein</fullName>
    </submittedName>
</protein>
<reference evidence="1 2" key="1">
    <citation type="journal article" date="2019" name="Sci. Rep.">
        <title>Comparative genomics of chytrid fungi reveal insights into the obligate biotrophic and pathogenic lifestyle of Synchytrium endobioticum.</title>
        <authorList>
            <person name="van de Vossenberg B.T.L.H."/>
            <person name="Warris S."/>
            <person name="Nguyen H.D.T."/>
            <person name="van Gent-Pelzer M.P.E."/>
            <person name="Joly D.L."/>
            <person name="van de Geest H.C."/>
            <person name="Bonants P.J.M."/>
            <person name="Smith D.S."/>
            <person name="Levesque C.A."/>
            <person name="van der Lee T.A.J."/>
        </authorList>
    </citation>
    <scope>NUCLEOTIDE SEQUENCE [LARGE SCALE GENOMIC DNA]</scope>
    <source>
        <strain evidence="1 2">LEV6574</strain>
    </source>
</reference>
<dbReference type="Proteomes" id="UP000320475">
    <property type="component" value="Unassembled WGS sequence"/>
</dbReference>
<evidence type="ECO:0000313" key="2">
    <source>
        <dbReference type="Proteomes" id="UP000320475"/>
    </source>
</evidence>
<gene>
    <name evidence="1" type="ORF">SeLEV6574_g04364</name>
</gene>
<dbReference type="AlphaFoldDB" id="A0A507CZS7"/>
<dbReference type="VEuPathDB" id="FungiDB:SeMB42_g06918"/>
<organism evidence="1 2">
    <name type="scientific">Synchytrium endobioticum</name>
    <dbReference type="NCBI Taxonomy" id="286115"/>
    <lineage>
        <taxon>Eukaryota</taxon>
        <taxon>Fungi</taxon>
        <taxon>Fungi incertae sedis</taxon>
        <taxon>Chytridiomycota</taxon>
        <taxon>Chytridiomycota incertae sedis</taxon>
        <taxon>Chytridiomycetes</taxon>
        <taxon>Synchytriales</taxon>
        <taxon>Synchytriaceae</taxon>
        <taxon>Synchytrium</taxon>
    </lineage>
</organism>
<proteinExistence type="predicted"/>
<name>A0A507CZS7_9FUNG</name>